<dbReference type="Gene3D" id="3.30.1440.10">
    <property type="match status" value="1"/>
</dbReference>
<feature type="domain" description="Large ribosomal subunit protein uL5 N-terminal" evidence="5">
    <location>
        <begin position="7"/>
        <end position="58"/>
    </location>
</feature>
<dbReference type="Pfam" id="PF00281">
    <property type="entry name" value="Ribosomal_L5"/>
    <property type="match status" value="1"/>
</dbReference>
<dbReference type="GO" id="GO:0003735">
    <property type="term" value="F:structural constituent of ribosome"/>
    <property type="evidence" value="ECO:0007669"/>
    <property type="project" value="InterPro"/>
</dbReference>
<dbReference type="PIRSF" id="PIRSF002161">
    <property type="entry name" value="Ribosomal_L5"/>
    <property type="match status" value="1"/>
</dbReference>
<evidence type="ECO:0000256" key="2">
    <source>
        <dbReference type="ARBA" id="ARBA00022980"/>
    </source>
</evidence>
<organism evidence="7">
    <name type="scientific">uncultured archaeon Rifle_16ft_4_minimus_1461</name>
    <dbReference type="NCBI Taxonomy" id="1665151"/>
    <lineage>
        <taxon>Archaea</taxon>
        <taxon>environmental samples</taxon>
    </lineage>
</organism>
<dbReference type="EMBL" id="KT006950">
    <property type="protein sequence ID" value="AKQ01091.1"/>
    <property type="molecule type" value="Genomic_DNA"/>
</dbReference>
<comment type="similarity">
    <text evidence="1 4">Belongs to the universal ribosomal protein uL5 family.</text>
</comment>
<dbReference type="GO" id="GO:1990904">
    <property type="term" value="C:ribonucleoprotein complex"/>
    <property type="evidence" value="ECO:0007669"/>
    <property type="project" value="UniProtKB-KW"/>
</dbReference>
<protein>
    <submittedName>
        <fullName evidence="7">50S ribosomal protein L5, large subunit ribosomal protein L5</fullName>
    </submittedName>
</protein>
<dbReference type="AlphaFoldDB" id="A0A0H4T0L2"/>
<dbReference type="SUPFAM" id="SSF55282">
    <property type="entry name" value="RL5-like"/>
    <property type="match status" value="1"/>
</dbReference>
<dbReference type="Pfam" id="PF00673">
    <property type="entry name" value="Ribosomal_L5_C"/>
    <property type="match status" value="1"/>
</dbReference>
<dbReference type="InterPro" id="IPR002132">
    <property type="entry name" value="Ribosomal_uL5"/>
</dbReference>
<name>A0A0H4T0L2_9ARCH</name>
<dbReference type="GO" id="GO:0006412">
    <property type="term" value="P:translation"/>
    <property type="evidence" value="ECO:0007669"/>
    <property type="project" value="InterPro"/>
</dbReference>
<dbReference type="GO" id="GO:0005840">
    <property type="term" value="C:ribosome"/>
    <property type="evidence" value="ECO:0007669"/>
    <property type="project" value="UniProtKB-KW"/>
</dbReference>
<feature type="domain" description="Large ribosomal subunit protein uL5 C-terminal" evidence="6">
    <location>
        <begin position="64"/>
        <end position="159"/>
    </location>
</feature>
<keyword evidence="3 4" id="KW-0687">Ribonucleoprotein</keyword>
<dbReference type="PANTHER" id="PTHR11994">
    <property type="entry name" value="60S RIBOSOMAL PROTEIN L11-RELATED"/>
    <property type="match status" value="1"/>
</dbReference>
<reference evidence="7" key="1">
    <citation type="journal article" date="2015" name="ISME J.">
        <title>Aquifer environment selects for microbial species cohorts in sediment and groundwater.</title>
        <authorList>
            <person name="Hug L.A."/>
            <person name="Thomas B.C."/>
            <person name="Brown C.T."/>
            <person name="Frischkorn K.R."/>
            <person name="Williams K.H."/>
            <person name="Tringe S.G."/>
            <person name="Banfield J.F."/>
        </authorList>
    </citation>
    <scope>NUCLEOTIDE SEQUENCE</scope>
</reference>
<dbReference type="InterPro" id="IPR022803">
    <property type="entry name" value="Ribosomal_uL5_dom_sf"/>
</dbReference>
<evidence type="ECO:0000259" key="6">
    <source>
        <dbReference type="Pfam" id="PF00673"/>
    </source>
</evidence>
<dbReference type="InterPro" id="IPR031309">
    <property type="entry name" value="Ribosomal_uL5_C"/>
</dbReference>
<sequence>MTKKTENVMRKIKIEKIILGVGGTGDNLEKGVKLLKIITNRTPSKRKSNKRIPELGVRPGLFVGGIVTIRKDIENTLKRLLSSIDNTLKRSQIAENGFSFGIKEYIEIPGLEYQRDIGIMGLDVTIVFQRTGKRITIKKIKRANVPKRHRVTKDEIIKFMEEKFNTRFV</sequence>
<evidence type="ECO:0000256" key="3">
    <source>
        <dbReference type="ARBA" id="ARBA00023274"/>
    </source>
</evidence>
<evidence type="ECO:0000256" key="4">
    <source>
        <dbReference type="RuleBase" id="RU003930"/>
    </source>
</evidence>
<proteinExistence type="inferred from homology"/>
<evidence type="ECO:0000256" key="1">
    <source>
        <dbReference type="ARBA" id="ARBA00008553"/>
    </source>
</evidence>
<keyword evidence="2 4" id="KW-0689">Ribosomal protein</keyword>
<dbReference type="InterPro" id="IPR031310">
    <property type="entry name" value="Ribosomal_uL5_N"/>
</dbReference>
<evidence type="ECO:0000259" key="5">
    <source>
        <dbReference type="Pfam" id="PF00281"/>
    </source>
</evidence>
<evidence type="ECO:0000313" key="7">
    <source>
        <dbReference type="EMBL" id="AKQ01091.1"/>
    </source>
</evidence>
<accession>A0A0H4T0L2</accession>